<dbReference type="RefSeq" id="WP_207363755.1">
    <property type="nucleotide sequence ID" value="NZ_JAFMYV010000002.1"/>
</dbReference>
<organism evidence="1 2">
    <name type="scientific">Fibrella rubiginis</name>
    <dbReference type="NCBI Taxonomy" id="2817060"/>
    <lineage>
        <taxon>Bacteria</taxon>
        <taxon>Pseudomonadati</taxon>
        <taxon>Bacteroidota</taxon>
        <taxon>Cytophagia</taxon>
        <taxon>Cytophagales</taxon>
        <taxon>Spirosomataceae</taxon>
        <taxon>Fibrella</taxon>
    </lineage>
</organism>
<accession>A0A939K2E1</accession>
<evidence type="ECO:0000313" key="2">
    <source>
        <dbReference type="Proteomes" id="UP000664034"/>
    </source>
</evidence>
<dbReference type="EMBL" id="JAFMYV010000002">
    <property type="protein sequence ID" value="MBO0936219.1"/>
    <property type="molecule type" value="Genomic_DNA"/>
</dbReference>
<dbReference type="NCBIfam" id="TIGR02453">
    <property type="entry name" value="TIGR02453 family protein"/>
    <property type="match status" value="1"/>
</dbReference>
<reference evidence="1" key="1">
    <citation type="submission" date="2021-03" db="EMBL/GenBank/DDBJ databases">
        <title>Fibrella sp. HMF5335 genome sequencing and assembly.</title>
        <authorList>
            <person name="Kang H."/>
            <person name="Kim H."/>
            <person name="Bae S."/>
            <person name="Joh K."/>
        </authorList>
    </citation>
    <scope>NUCLEOTIDE SEQUENCE</scope>
    <source>
        <strain evidence="1">HMF5335</strain>
    </source>
</reference>
<dbReference type="InterPro" id="IPR015996">
    <property type="entry name" value="UCP028451"/>
</dbReference>
<dbReference type="Pfam" id="PF09365">
    <property type="entry name" value="DUF2461"/>
    <property type="match status" value="1"/>
</dbReference>
<comment type="caution">
    <text evidence="1">The sequence shown here is derived from an EMBL/GenBank/DDBJ whole genome shotgun (WGS) entry which is preliminary data.</text>
</comment>
<protein>
    <submittedName>
        <fullName evidence="1">DUF2461 domain-containing protein</fullName>
    </submittedName>
</protein>
<keyword evidence="2" id="KW-1185">Reference proteome</keyword>
<name>A0A939K2E1_9BACT</name>
<proteinExistence type="predicted"/>
<dbReference type="PIRSF" id="PIRSF028451">
    <property type="entry name" value="UCP028451"/>
    <property type="match status" value="1"/>
</dbReference>
<dbReference type="PANTHER" id="PTHR36452:SF1">
    <property type="entry name" value="DUF2461 DOMAIN-CONTAINING PROTEIN"/>
    <property type="match status" value="1"/>
</dbReference>
<evidence type="ECO:0000313" key="1">
    <source>
        <dbReference type="EMBL" id="MBO0936219.1"/>
    </source>
</evidence>
<gene>
    <name evidence="1" type="ORF">J2I47_06640</name>
</gene>
<dbReference type="AlphaFoldDB" id="A0A939K2E1"/>
<dbReference type="InterPro" id="IPR012808">
    <property type="entry name" value="CHP02453"/>
</dbReference>
<dbReference type="PANTHER" id="PTHR36452">
    <property type="entry name" value="CHROMOSOME 12, WHOLE GENOME SHOTGUN SEQUENCE"/>
    <property type="match status" value="1"/>
</dbReference>
<sequence length="220" mass="24684">MLQPTTLAFLRKLKANNNKPWFDENRAAYDAAKADFLTLVGRLLNGLSQLDPAIADTPLEPKKCVFRINRDVRFSKNKDPYKSHFGAWFNIGGKKLNSAGYYLHLEPGHAFVAGGLYMPEPPLLATVRQEIDYNLAHFDAIVQGEAFKKRFNELSREEALARPPKGYLPDNPAIEYLKLKSFTASSPLPDKLLTKAELPTEILAAYADLHPLIAFLNQSL</sequence>
<dbReference type="Proteomes" id="UP000664034">
    <property type="component" value="Unassembled WGS sequence"/>
</dbReference>